<reference evidence="7 8" key="1">
    <citation type="submission" date="2018-08" db="EMBL/GenBank/DDBJ databases">
        <title>Aphanomyces genome sequencing and annotation.</title>
        <authorList>
            <person name="Minardi D."/>
            <person name="Oidtmann B."/>
            <person name="Van Der Giezen M."/>
            <person name="Studholme D.J."/>
        </authorList>
    </citation>
    <scope>NUCLEOTIDE SEQUENCE [LARGE SCALE GENOMIC DNA]</scope>
    <source>
        <strain evidence="7 8">NJM0002</strain>
    </source>
</reference>
<keyword evidence="8" id="KW-1185">Reference proteome</keyword>
<feature type="transmembrane region" description="Helical" evidence="5">
    <location>
        <begin position="363"/>
        <end position="380"/>
    </location>
</feature>
<accession>A0A418AI58</accession>
<keyword evidence="2 5" id="KW-0812">Transmembrane</keyword>
<feature type="transmembrane region" description="Helical" evidence="5">
    <location>
        <begin position="188"/>
        <end position="212"/>
    </location>
</feature>
<organism evidence="7 8">
    <name type="scientific">Aphanomyces invadans</name>
    <dbReference type="NCBI Taxonomy" id="157072"/>
    <lineage>
        <taxon>Eukaryota</taxon>
        <taxon>Sar</taxon>
        <taxon>Stramenopiles</taxon>
        <taxon>Oomycota</taxon>
        <taxon>Saprolegniomycetes</taxon>
        <taxon>Saprolegniales</taxon>
        <taxon>Verrucalvaceae</taxon>
        <taxon>Aphanomyces</taxon>
    </lineage>
</organism>
<keyword evidence="3 5" id="KW-1133">Transmembrane helix</keyword>
<feature type="transmembrane region" description="Helical" evidence="5">
    <location>
        <begin position="392"/>
        <end position="410"/>
    </location>
</feature>
<dbReference type="VEuPathDB" id="FungiDB:H310_12601"/>
<evidence type="ECO:0000313" key="8">
    <source>
        <dbReference type="Proteomes" id="UP000285060"/>
    </source>
</evidence>
<dbReference type="GO" id="GO:0015179">
    <property type="term" value="F:L-amino acid transmembrane transporter activity"/>
    <property type="evidence" value="ECO:0007669"/>
    <property type="project" value="TreeGrafter"/>
</dbReference>
<dbReference type="AlphaFoldDB" id="A0A418AI58"/>
<dbReference type="Pfam" id="PF01490">
    <property type="entry name" value="Aa_trans"/>
    <property type="match status" value="1"/>
</dbReference>
<feature type="transmembrane region" description="Helical" evidence="5">
    <location>
        <begin position="38"/>
        <end position="64"/>
    </location>
</feature>
<dbReference type="PANTHER" id="PTHR22950">
    <property type="entry name" value="AMINO ACID TRANSPORTER"/>
    <property type="match status" value="1"/>
</dbReference>
<protein>
    <recommendedName>
        <fullName evidence="6">Amino acid transporter transmembrane domain-containing protein</fullName>
    </recommendedName>
</protein>
<dbReference type="Proteomes" id="UP000285060">
    <property type="component" value="Unassembled WGS sequence"/>
</dbReference>
<name>A0A418AI58_9STRA</name>
<evidence type="ECO:0000313" key="7">
    <source>
        <dbReference type="EMBL" id="RHY22106.1"/>
    </source>
</evidence>
<dbReference type="EMBL" id="QUSY01002183">
    <property type="protein sequence ID" value="RHY22106.1"/>
    <property type="molecule type" value="Genomic_DNA"/>
</dbReference>
<evidence type="ECO:0000259" key="6">
    <source>
        <dbReference type="Pfam" id="PF01490"/>
    </source>
</evidence>
<evidence type="ECO:0000256" key="4">
    <source>
        <dbReference type="ARBA" id="ARBA00023136"/>
    </source>
</evidence>
<dbReference type="PANTHER" id="PTHR22950:SF349">
    <property type="entry name" value="AMINO ACID TRANSPORTER TRANSMEMBRANE DOMAIN-CONTAINING PROTEIN"/>
    <property type="match status" value="1"/>
</dbReference>
<evidence type="ECO:0000256" key="5">
    <source>
        <dbReference type="SAM" id="Phobius"/>
    </source>
</evidence>
<sequence length="492" mass="53043">MSKPFLTIEDMKMCFSLFCCVYGIGTLGMPGNYARAGYFWATVALVFMAAVNTYATVCMSKVMLEAPKSVRTMGDLGEFVMGCTGRWLMTVTQMMTCVLVPIAFLVLGGIMCSIMFADSYEPTTWIIIMGLSLLPVCLIPTLKEGAGAAAAGCLGTVLADAIALYLLVDGMHDLNTEGVSTPKPHPTFKQVASVFGNLALAYGAGIVIPALQRDHSDPTRMPRIIYVTLAIISTFFMIVAITGVSAVGCQIPGNLLFAVAGTKNGFTANRGGVILAMLAMQLHVTIAYAVIMTPGFYIMERVIFGLHKNNFALETEVEAGYEKTDTPAEKDAEPLAENAIAALEAHDRDAATYRLPGVYPKVAALRIVIVVATVAIACAWEERLLDLLDFTGASSIAVSCMIMPIVFYLKQFGNRIGVVEKIWAYFAVIVSLVLGAYVTYISADPLFNPPSGPAPKPTWDNIKFPFCPADSSYARITFTNVSYHQNFTSLAI</sequence>
<feature type="transmembrane region" description="Helical" evidence="5">
    <location>
        <begin position="123"/>
        <end position="142"/>
    </location>
</feature>
<feature type="transmembrane region" description="Helical" evidence="5">
    <location>
        <begin position="422"/>
        <end position="443"/>
    </location>
</feature>
<feature type="domain" description="Amino acid transporter transmembrane" evidence="6">
    <location>
        <begin position="12"/>
        <end position="441"/>
    </location>
</feature>
<evidence type="ECO:0000256" key="1">
    <source>
        <dbReference type="ARBA" id="ARBA00004141"/>
    </source>
</evidence>
<feature type="transmembrane region" description="Helical" evidence="5">
    <location>
        <begin position="273"/>
        <end position="298"/>
    </location>
</feature>
<feature type="transmembrane region" description="Helical" evidence="5">
    <location>
        <begin position="96"/>
        <end position="117"/>
    </location>
</feature>
<comment type="subcellular location">
    <subcellularLocation>
        <location evidence="1">Membrane</location>
        <topology evidence="1">Multi-pass membrane protein</topology>
    </subcellularLocation>
</comment>
<comment type="caution">
    <text evidence="7">The sequence shown here is derived from an EMBL/GenBank/DDBJ whole genome shotgun (WGS) entry which is preliminary data.</text>
</comment>
<proteinExistence type="predicted"/>
<dbReference type="GO" id="GO:0005774">
    <property type="term" value="C:vacuolar membrane"/>
    <property type="evidence" value="ECO:0007669"/>
    <property type="project" value="TreeGrafter"/>
</dbReference>
<feature type="transmembrane region" description="Helical" evidence="5">
    <location>
        <begin position="149"/>
        <end position="168"/>
    </location>
</feature>
<evidence type="ECO:0000256" key="3">
    <source>
        <dbReference type="ARBA" id="ARBA00022989"/>
    </source>
</evidence>
<dbReference type="InterPro" id="IPR013057">
    <property type="entry name" value="AA_transpt_TM"/>
</dbReference>
<feature type="transmembrane region" description="Helical" evidence="5">
    <location>
        <begin position="224"/>
        <end position="253"/>
    </location>
</feature>
<evidence type="ECO:0000256" key="2">
    <source>
        <dbReference type="ARBA" id="ARBA00022692"/>
    </source>
</evidence>
<keyword evidence="4 5" id="KW-0472">Membrane</keyword>
<gene>
    <name evidence="7" type="ORF">DYB32_009612</name>
</gene>